<reference evidence="2" key="2">
    <citation type="submission" date="2023-06" db="EMBL/GenBank/DDBJ databases">
        <authorList>
            <consortium name="Lawrence Berkeley National Laboratory"/>
            <person name="Haridas S."/>
            <person name="Hensen N."/>
            <person name="Bonometti L."/>
            <person name="Westerberg I."/>
            <person name="Brannstrom I.O."/>
            <person name="Guillou S."/>
            <person name="Cros-Aarteil S."/>
            <person name="Calhoun S."/>
            <person name="Kuo A."/>
            <person name="Mondo S."/>
            <person name="Pangilinan J."/>
            <person name="Riley R."/>
            <person name="Labutti K."/>
            <person name="Andreopoulos B."/>
            <person name="Lipzen A."/>
            <person name="Chen C."/>
            <person name="Yanf M."/>
            <person name="Daum C."/>
            <person name="Ng V."/>
            <person name="Clum A."/>
            <person name="Steindorff A."/>
            <person name="Ohm R."/>
            <person name="Martin F."/>
            <person name="Silar P."/>
            <person name="Natvig D."/>
            <person name="Lalanne C."/>
            <person name="Gautier V."/>
            <person name="Ament-Velasquez S.L."/>
            <person name="Kruys A."/>
            <person name="Hutchinson M.I."/>
            <person name="Powell A.J."/>
            <person name="Barry K."/>
            <person name="Miller A.N."/>
            <person name="Grigoriev I.V."/>
            <person name="Debuchy R."/>
            <person name="Gladieux P."/>
            <person name="Thoren M.H."/>
            <person name="Johannesson H."/>
        </authorList>
    </citation>
    <scope>NUCLEOTIDE SEQUENCE</scope>
    <source>
        <strain evidence="2">CBS 118394</strain>
    </source>
</reference>
<dbReference type="Pfam" id="PF13176">
    <property type="entry name" value="TPR_7"/>
    <property type="match status" value="1"/>
</dbReference>
<reference evidence="2" key="1">
    <citation type="journal article" date="2023" name="Mol. Phylogenet. Evol.">
        <title>Genome-scale phylogeny and comparative genomics of the fungal order Sordariales.</title>
        <authorList>
            <person name="Hensen N."/>
            <person name="Bonometti L."/>
            <person name="Westerberg I."/>
            <person name="Brannstrom I.O."/>
            <person name="Guillou S."/>
            <person name="Cros-Aarteil S."/>
            <person name="Calhoun S."/>
            <person name="Haridas S."/>
            <person name="Kuo A."/>
            <person name="Mondo S."/>
            <person name="Pangilinan J."/>
            <person name="Riley R."/>
            <person name="LaButti K."/>
            <person name="Andreopoulos B."/>
            <person name="Lipzen A."/>
            <person name="Chen C."/>
            <person name="Yan M."/>
            <person name="Daum C."/>
            <person name="Ng V."/>
            <person name="Clum A."/>
            <person name="Steindorff A."/>
            <person name="Ohm R.A."/>
            <person name="Martin F."/>
            <person name="Silar P."/>
            <person name="Natvig D.O."/>
            <person name="Lalanne C."/>
            <person name="Gautier V."/>
            <person name="Ament-Velasquez S.L."/>
            <person name="Kruys A."/>
            <person name="Hutchinson M.I."/>
            <person name="Powell A.J."/>
            <person name="Barry K."/>
            <person name="Miller A.N."/>
            <person name="Grigoriev I.V."/>
            <person name="Debuchy R."/>
            <person name="Gladieux P."/>
            <person name="Hiltunen Thoren M."/>
            <person name="Johannesson H."/>
        </authorList>
    </citation>
    <scope>NUCLEOTIDE SEQUENCE</scope>
    <source>
        <strain evidence="2">CBS 118394</strain>
    </source>
</reference>
<sequence length="186" mass="19971">MAHNFNFGGQHRTTAVELGNNANAASERGDYPRAIELFERSLELKPTAYGADSLDRAEEVLQKALHVRNDVAFGGLGLGPRNDAAATRDNLGQLYEARSRFEDARAIRLKGATRGETMCGNYNCMTPGGAMMRTGDLKACGACSSVFYCSATSGSRSGNKRLRIDMTEGKQYAAEFCLSINGPSSG</sequence>
<keyword evidence="1" id="KW-0802">TPR repeat</keyword>
<evidence type="ECO:0000313" key="3">
    <source>
        <dbReference type="Proteomes" id="UP001283341"/>
    </source>
</evidence>
<name>A0AAE0IQD9_9PEZI</name>
<dbReference type="InterPro" id="IPR011990">
    <property type="entry name" value="TPR-like_helical_dom_sf"/>
</dbReference>
<organism evidence="2 3">
    <name type="scientific">Apodospora peruviana</name>
    <dbReference type="NCBI Taxonomy" id="516989"/>
    <lineage>
        <taxon>Eukaryota</taxon>
        <taxon>Fungi</taxon>
        <taxon>Dikarya</taxon>
        <taxon>Ascomycota</taxon>
        <taxon>Pezizomycotina</taxon>
        <taxon>Sordariomycetes</taxon>
        <taxon>Sordariomycetidae</taxon>
        <taxon>Sordariales</taxon>
        <taxon>Lasiosphaeriaceae</taxon>
        <taxon>Apodospora</taxon>
    </lineage>
</organism>
<dbReference type="Proteomes" id="UP001283341">
    <property type="component" value="Unassembled WGS sequence"/>
</dbReference>
<comment type="caution">
    <text evidence="2">The sequence shown here is derived from an EMBL/GenBank/DDBJ whole genome shotgun (WGS) entry which is preliminary data.</text>
</comment>
<dbReference type="InterPro" id="IPR019734">
    <property type="entry name" value="TPR_rpt"/>
</dbReference>
<dbReference type="SUPFAM" id="SSF48452">
    <property type="entry name" value="TPR-like"/>
    <property type="match status" value="1"/>
</dbReference>
<evidence type="ECO:0000256" key="1">
    <source>
        <dbReference type="PROSITE-ProRule" id="PRU00339"/>
    </source>
</evidence>
<dbReference type="Gene3D" id="1.25.40.10">
    <property type="entry name" value="Tetratricopeptide repeat domain"/>
    <property type="match status" value="1"/>
</dbReference>
<evidence type="ECO:0008006" key="4">
    <source>
        <dbReference type="Google" id="ProtNLM"/>
    </source>
</evidence>
<evidence type="ECO:0000313" key="2">
    <source>
        <dbReference type="EMBL" id="KAK3329185.1"/>
    </source>
</evidence>
<keyword evidence="3" id="KW-1185">Reference proteome</keyword>
<gene>
    <name evidence="2" type="ORF">B0H66DRAFT_596784</name>
</gene>
<dbReference type="PROSITE" id="PS50005">
    <property type="entry name" value="TPR"/>
    <property type="match status" value="1"/>
</dbReference>
<accession>A0AAE0IQD9</accession>
<dbReference type="AlphaFoldDB" id="A0AAE0IQD9"/>
<protein>
    <recommendedName>
        <fullName evidence="4">Tetratricopeptide repeat protein</fullName>
    </recommendedName>
</protein>
<proteinExistence type="predicted"/>
<feature type="repeat" description="TPR" evidence="1">
    <location>
        <begin position="15"/>
        <end position="48"/>
    </location>
</feature>
<dbReference type="EMBL" id="JAUEDM010000001">
    <property type="protein sequence ID" value="KAK3329185.1"/>
    <property type="molecule type" value="Genomic_DNA"/>
</dbReference>